<feature type="transmembrane region" description="Helical" evidence="1">
    <location>
        <begin position="12"/>
        <end position="30"/>
    </location>
</feature>
<keyword evidence="1" id="KW-1133">Transmembrane helix</keyword>
<evidence type="ECO:0000313" key="3">
    <source>
        <dbReference type="Proteomes" id="UP000008922"/>
    </source>
</evidence>
<protein>
    <submittedName>
        <fullName evidence="2">Hypothetical membrane protein</fullName>
    </submittedName>
</protein>
<keyword evidence="1" id="KW-0812">Transmembrane</keyword>
<feature type="transmembrane region" description="Helical" evidence="1">
    <location>
        <begin position="121"/>
        <end position="141"/>
    </location>
</feature>
<keyword evidence="1" id="KW-0472">Membrane</keyword>
<dbReference type="RefSeq" id="WP_013558448.1">
    <property type="nucleotide sequence ID" value="NC_014960.1"/>
</dbReference>
<accession>E8MYA5</accession>
<dbReference type="AlphaFoldDB" id="E8MYA5"/>
<feature type="transmembrane region" description="Helical" evidence="1">
    <location>
        <begin position="92"/>
        <end position="109"/>
    </location>
</feature>
<evidence type="ECO:0000256" key="1">
    <source>
        <dbReference type="SAM" id="Phobius"/>
    </source>
</evidence>
<dbReference type="EMBL" id="AP012029">
    <property type="protein sequence ID" value="BAJ62050.1"/>
    <property type="molecule type" value="Genomic_DNA"/>
</dbReference>
<dbReference type="InParanoid" id="E8MYA5"/>
<dbReference type="eggNOG" id="ENOG502ZGE4">
    <property type="taxonomic scope" value="Bacteria"/>
</dbReference>
<dbReference type="HOGENOM" id="CLU_1297671_0_0_0"/>
<keyword evidence="3" id="KW-1185">Reference proteome</keyword>
<feature type="transmembrane region" description="Helical" evidence="1">
    <location>
        <begin position="50"/>
        <end position="71"/>
    </location>
</feature>
<dbReference type="Proteomes" id="UP000008922">
    <property type="component" value="Chromosome"/>
</dbReference>
<dbReference type="KEGG" id="atm:ANT_00160"/>
<reference evidence="2 3" key="1">
    <citation type="submission" date="2010-12" db="EMBL/GenBank/DDBJ databases">
        <title>Whole genome sequence of Anaerolinea thermophila UNI-1.</title>
        <authorList>
            <person name="Narita-Yamada S."/>
            <person name="Kishi E."/>
            <person name="Watanabe Y."/>
            <person name="Takasaki K."/>
            <person name="Ankai A."/>
            <person name="Oguchi A."/>
            <person name="Fukui S."/>
            <person name="Takahashi M."/>
            <person name="Yashiro I."/>
            <person name="Hosoyama A."/>
            <person name="Sekiguchi Y."/>
            <person name="Hanada S."/>
            <person name="Fujita N."/>
        </authorList>
    </citation>
    <scope>NUCLEOTIDE SEQUENCE [LARGE SCALE GENOMIC DNA]</scope>
    <source>
        <strain evidence="3">DSM 14523 / JCM 11388 / NBRC 100420 / UNI-1</strain>
    </source>
</reference>
<dbReference type="OrthoDB" id="161952at2"/>
<gene>
    <name evidence="2" type="ordered locus">ANT_00160</name>
</gene>
<proteinExistence type="predicted"/>
<dbReference type="STRING" id="926569.ANT_00160"/>
<organism evidence="2 3">
    <name type="scientific">Anaerolinea thermophila (strain DSM 14523 / JCM 11388 / NBRC 100420 / UNI-1)</name>
    <dbReference type="NCBI Taxonomy" id="926569"/>
    <lineage>
        <taxon>Bacteria</taxon>
        <taxon>Bacillati</taxon>
        <taxon>Chloroflexota</taxon>
        <taxon>Anaerolineae</taxon>
        <taxon>Anaerolineales</taxon>
        <taxon>Anaerolineaceae</taxon>
        <taxon>Anaerolinea</taxon>
    </lineage>
</organism>
<sequence length="212" mass="23807">MQTLLSTLRRRRWVWMLVNLALIALLTAVVPPEKTLGERIRLVYFHGAWVWTGKIAFALAGLSGLAALIFLPARSRLYPRWAEISLALGRTGLFFWLTYLPVSLLVQQINWGGIFWDEPRWRIPATFGVVAVLVQVAISLFDLPWLTVLVNAVFGAALWLALGGAENVLHPDSPIFSSNSVPIEGFFVALLGLSLLFMAQFALWMHDRRRPA</sequence>
<name>E8MYA5_ANATU</name>
<evidence type="ECO:0000313" key="2">
    <source>
        <dbReference type="EMBL" id="BAJ62050.1"/>
    </source>
</evidence>
<feature type="transmembrane region" description="Helical" evidence="1">
    <location>
        <begin position="148"/>
        <end position="165"/>
    </location>
</feature>
<feature type="transmembrane region" description="Helical" evidence="1">
    <location>
        <begin position="185"/>
        <end position="205"/>
    </location>
</feature>